<proteinExistence type="inferred from homology"/>
<dbReference type="Pfam" id="PF00210">
    <property type="entry name" value="Ferritin"/>
    <property type="match status" value="1"/>
</dbReference>
<dbReference type="SUPFAM" id="SSF47240">
    <property type="entry name" value="Ferritin-like"/>
    <property type="match status" value="1"/>
</dbReference>
<reference evidence="9" key="1">
    <citation type="journal article" date="2019" name="Int. J. Syst. Evol. Microbiol.">
        <title>The Global Catalogue of Microorganisms (GCM) 10K type strain sequencing project: providing services to taxonomists for standard genome sequencing and annotation.</title>
        <authorList>
            <consortium name="The Broad Institute Genomics Platform"/>
            <consortium name="The Broad Institute Genome Sequencing Center for Infectious Disease"/>
            <person name="Wu L."/>
            <person name="Ma J."/>
        </authorList>
    </citation>
    <scope>NUCLEOTIDE SEQUENCE [LARGE SCALE GENOMIC DNA]</scope>
    <source>
        <strain evidence="9">KCTC 42662</strain>
    </source>
</reference>
<evidence type="ECO:0000256" key="1">
    <source>
        <dbReference type="ARBA" id="ARBA00006950"/>
    </source>
</evidence>
<dbReference type="CDD" id="cd01055">
    <property type="entry name" value="Nonheme_Ferritin"/>
    <property type="match status" value="1"/>
</dbReference>
<dbReference type="InterPro" id="IPR001519">
    <property type="entry name" value="Ferritin"/>
</dbReference>
<name>A0ABW5KIY2_9SPHI</name>
<comment type="caution">
    <text evidence="8">The sequence shown here is derived from an EMBL/GenBank/DDBJ whole genome shotgun (WGS) entry which is preliminary data.</text>
</comment>
<comment type="catalytic activity">
    <reaction evidence="6">
        <text>4 Fe(2+) + O2 + 6 H2O = 4 iron(III) oxide-hydroxide + 12 H(+)</text>
        <dbReference type="Rhea" id="RHEA:11972"/>
        <dbReference type="ChEBI" id="CHEBI:15377"/>
        <dbReference type="ChEBI" id="CHEBI:15378"/>
        <dbReference type="ChEBI" id="CHEBI:15379"/>
        <dbReference type="ChEBI" id="CHEBI:29033"/>
        <dbReference type="ChEBI" id="CHEBI:78619"/>
        <dbReference type="EC" id="1.16.3.2"/>
    </reaction>
</comment>
<keyword evidence="4" id="KW-0560">Oxidoreductase</keyword>
<dbReference type="InterPro" id="IPR009040">
    <property type="entry name" value="Ferritin-like_diiron"/>
</dbReference>
<feature type="domain" description="Ferritin-like diiron" evidence="7">
    <location>
        <begin position="5"/>
        <end position="150"/>
    </location>
</feature>
<dbReference type="InterPro" id="IPR012347">
    <property type="entry name" value="Ferritin-like"/>
</dbReference>
<evidence type="ECO:0000259" key="7">
    <source>
        <dbReference type="PROSITE" id="PS50905"/>
    </source>
</evidence>
<dbReference type="Gene3D" id="1.20.1260.10">
    <property type="match status" value="1"/>
</dbReference>
<comment type="similarity">
    <text evidence="1 6">Belongs to the ferritin family. Prokaryotic subfamily.</text>
</comment>
<keyword evidence="3 6" id="KW-0479">Metal-binding</keyword>
<comment type="function">
    <text evidence="6">Iron-storage protein.</text>
</comment>
<sequence>MMNTNRLSEAMQETLIKQMTKENQASQTYLSLGIWADTQGYGGIANFLFRHAQEERNHSIKIMQYILERGGTPRVETVVAPNKFPKTITECFEMVLEHEIDNTHAIYRIVNQSMAEQDWATWNFAQWFVKEQVEEEKLALNLIDKLKIAGGDRASDESLFALDKYLEQAPDEVTLAEEATAEKPS</sequence>
<evidence type="ECO:0000256" key="5">
    <source>
        <dbReference type="ARBA" id="ARBA00023004"/>
    </source>
</evidence>
<dbReference type="InterPro" id="IPR041719">
    <property type="entry name" value="Ferritin_prok"/>
</dbReference>
<evidence type="ECO:0000313" key="9">
    <source>
        <dbReference type="Proteomes" id="UP001597545"/>
    </source>
</evidence>
<protein>
    <recommendedName>
        <fullName evidence="6">Ferritin</fullName>
        <ecNumber evidence="6">1.16.3.2</ecNumber>
    </recommendedName>
</protein>
<dbReference type="EC" id="1.16.3.2" evidence="6"/>
<evidence type="ECO:0000256" key="4">
    <source>
        <dbReference type="ARBA" id="ARBA00023002"/>
    </source>
</evidence>
<evidence type="ECO:0000313" key="8">
    <source>
        <dbReference type="EMBL" id="MFD2547737.1"/>
    </source>
</evidence>
<keyword evidence="2 6" id="KW-0409">Iron storage</keyword>
<dbReference type="InterPro" id="IPR009078">
    <property type="entry name" value="Ferritin-like_SF"/>
</dbReference>
<dbReference type="PANTHER" id="PTHR11431:SF127">
    <property type="entry name" value="BACTERIAL NON-HEME FERRITIN"/>
    <property type="match status" value="1"/>
</dbReference>
<dbReference type="PROSITE" id="PS50905">
    <property type="entry name" value="FERRITIN_LIKE"/>
    <property type="match status" value="1"/>
</dbReference>
<organism evidence="8 9">
    <name type="scientific">Sphingobacterium suaedae</name>
    <dbReference type="NCBI Taxonomy" id="1686402"/>
    <lineage>
        <taxon>Bacteria</taxon>
        <taxon>Pseudomonadati</taxon>
        <taxon>Bacteroidota</taxon>
        <taxon>Sphingobacteriia</taxon>
        <taxon>Sphingobacteriales</taxon>
        <taxon>Sphingobacteriaceae</taxon>
        <taxon>Sphingobacterium</taxon>
    </lineage>
</organism>
<keyword evidence="6" id="KW-0963">Cytoplasm</keyword>
<gene>
    <name evidence="8" type="ORF">ACFSR5_08780</name>
</gene>
<keyword evidence="9" id="KW-1185">Reference proteome</keyword>
<dbReference type="EMBL" id="JBHULR010000003">
    <property type="protein sequence ID" value="MFD2547737.1"/>
    <property type="molecule type" value="Genomic_DNA"/>
</dbReference>
<dbReference type="Proteomes" id="UP001597545">
    <property type="component" value="Unassembled WGS sequence"/>
</dbReference>
<dbReference type="RefSeq" id="WP_380902777.1">
    <property type="nucleotide sequence ID" value="NZ_JBHUEG010000007.1"/>
</dbReference>
<keyword evidence="5 6" id="KW-0408">Iron</keyword>
<evidence type="ECO:0000256" key="3">
    <source>
        <dbReference type="ARBA" id="ARBA00022723"/>
    </source>
</evidence>
<dbReference type="PANTHER" id="PTHR11431">
    <property type="entry name" value="FERRITIN"/>
    <property type="match status" value="1"/>
</dbReference>
<evidence type="ECO:0000256" key="2">
    <source>
        <dbReference type="ARBA" id="ARBA00022434"/>
    </source>
</evidence>
<comment type="subcellular location">
    <subcellularLocation>
        <location evidence="6">Cytoplasm</location>
    </subcellularLocation>
</comment>
<accession>A0ABW5KIY2</accession>
<dbReference type="InterPro" id="IPR008331">
    <property type="entry name" value="Ferritin_DPS_dom"/>
</dbReference>
<evidence type="ECO:0000256" key="6">
    <source>
        <dbReference type="RuleBase" id="RU361145"/>
    </source>
</evidence>